<accession>A0A225VX45</accession>
<keyword evidence="2" id="KW-0472">Membrane</keyword>
<reference evidence="4" key="1">
    <citation type="submission" date="2017-03" db="EMBL/GenBank/DDBJ databases">
        <title>Phytopthora megakarya and P. palmivora, two closely related causual agents of cacao black pod achieved similar genome size and gene model numbers by different mechanisms.</title>
        <authorList>
            <person name="Ali S."/>
            <person name="Shao J."/>
            <person name="Larry D.J."/>
            <person name="Kronmiller B."/>
            <person name="Shen D."/>
            <person name="Strem M.D."/>
            <person name="Melnick R.L."/>
            <person name="Guiltinan M.J."/>
            <person name="Tyler B.M."/>
            <person name="Meinhardt L.W."/>
            <person name="Bailey B.A."/>
        </authorList>
    </citation>
    <scope>NUCLEOTIDE SEQUENCE [LARGE SCALE GENOMIC DNA]</scope>
    <source>
        <strain evidence="4">zdho120</strain>
    </source>
</reference>
<dbReference type="EMBL" id="NBNE01002620">
    <property type="protein sequence ID" value="OWZ09925.1"/>
    <property type="molecule type" value="Genomic_DNA"/>
</dbReference>
<proteinExistence type="predicted"/>
<comment type="caution">
    <text evidence="3">The sequence shown here is derived from an EMBL/GenBank/DDBJ whole genome shotgun (WGS) entry which is preliminary data.</text>
</comment>
<evidence type="ECO:0000313" key="3">
    <source>
        <dbReference type="EMBL" id="OWZ09925.1"/>
    </source>
</evidence>
<evidence type="ECO:0000256" key="1">
    <source>
        <dbReference type="SAM" id="MobiDB-lite"/>
    </source>
</evidence>
<protein>
    <submittedName>
        <fullName evidence="3">Uncharacterized protein</fullName>
    </submittedName>
</protein>
<evidence type="ECO:0000256" key="2">
    <source>
        <dbReference type="SAM" id="Phobius"/>
    </source>
</evidence>
<keyword evidence="2" id="KW-1133">Transmembrane helix</keyword>
<feature type="region of interest" description="Disordered" evidence="1">
    <location>
        <begin position="1"/>
        <end position="27"/>
    </location>
</feature>
<dbReference type="AlphaFoldDB" id="A0A225VX45"/>
<evidence type="ECO:0000313" key="4">
    <source>
        <dbReference type="Proteomes" id="UP000198211"/>
    </source>
</evidence>
<dbReference type="Proteomes" id="UP000198211">
    <property type="component" value="Unassembled WGS sequence"/>
</dbReference>
<feature type="compositionally biased region" description="Acidic residues" evidence="1">
    <location>
        <begin position="13"/>
        <end position="26"/>
    </location>
</feature>
<name>A0A225VX45_9STRA</name>
<keyword evidence="2" id="KW-0812">Transmembrane</keyword>
<organism evidence="3 4">
    <name type="scientific">Phytophthora megakarya</name>
    <dbReference type="NCBI Taxonomy" id="4795"/>
    <lineage>
        <taxon>Eukaryota</taxon>
        <taxon>Sar</taxon>
        <taxon>Stramenopiles</taxon>
        <taxon>Oomycota</taxon>
        <taxon>Peronosporomycetes</taxon>
        <taxon>Peronosporales</taxon>
        <taxon>Peronosporaceae</taxon>
        <taxon>Phytophthora</taxon>
    </lineage>
</organism>
<feature type="transmembrane region" description="Helical" evidence="2">
    <location>
        <begin position="63"/>
        <end position="82"/>
    </location>
</feature>
<gene>
    <name evidence="3" type="ORF">PHMEG_00017294</name>
</gene>
<sequence length="88" mass="9253">MDIADLLNIDGDANTDEGEAGPDALDEGGTGVVSYRVAASTPTECCTSNAYVGNLIRGSGQYIIARGAWCVFWILFMCVSGHTTTMNT</sequence>
<keyword evidence="4" id="KW-1185">Reference proteome</keyword>